<feature type="signal peptide" evidence="1">
    <location>
        <begin position="1"/>
        <end position="22"/>
    </location>
</feature>
<keyword evidence="1" id="KW-0732">Signal</keyword>
<dbReference type="EMBL" id="BAABIL010000205">
    <property type="protein sequence ID" value="GAA4975615.1"/>
    <property type="molecule type" value="Genomic_DNA"/>
</dbReference>
<dbReference type="RefSeq" id="WP_345711915.1">
    <property type="nucleotide sequence ID" value="NZ_BAABIL010000205.1"/>
</dbReference>
<reference evidence="3" key="1">
    <citation type="journal article" date="2019" name="Int. J. Syst. Evol. Microbiol.">
        <title>The Global Catalogue of Microorganisms (GCM) 10K type strain sequencing project: providing services to taxonomists for standard genome sequencing and annotation.</title>
        <authorList>
            <consortium name="The Broad Institute Genomics Platform"/>
            <consortium name="The Broad Institute Genome Sequencing Center for Infectious Disease"/>
            <person name="Wu L."/>
            <person name="Ma J."/>
        </authorList>
    </citation>
    <scope>NUCLEOTIDE SEQUENCE [LARGE SCALE GENOMIC DNA]</scope>
    <source>
        <strain evidence="3">JCM 18126</strain>
    </source>
</reference>
<organism evidence="2 3">
    <name type="scientific">Kineococcus glutinatus</name>
    <dbReference type="NCBI Taxonomy" id="1070872"/>
    <lineage>
        <taxon>Bacteria</taxon>
        <taxon>Bacillati</taxon>
        <taxon>Actinomycetota</taxon>
        <taxon>Actinomycetes</taxon>
        <taxon>Kineosporiales</taxon>
        <taxon>Kineosporiaceae</taxon>
        <taxon>Kineococcus</taxon>
    </lineage>
</organism>
<comment type="caution">
    <text evidence="2">The sequence shown here is derived from an EMBL/GenBank/DDBJ whole genome shotgun (WGS) entry which is preliminary data.</text>
</comment>
<sequence length="153" mass="15793">MSRLRPLFAVPLAAAVVGGVLAAGLPALSDHLDRPHREKAQAVASALRAPAGSVTSTACRGDGQVACWETAQPVRVTADGLRQAMGERAETVAALTCEQVPIETTGSHFSADSCFVRVRFADHGTFAFIDPIVERDAAGVATVVGARISLSAA</sequence>
<feature type="chain" id="PRO_5045472930" evidence="1">
    <location>
        <begin position="23"/>
        <end position="153"/>
    </location>
</feature>
<proteinExistence type="predicted"/>
<keyword evidence="3" id="KW-1185">Reference proteome</keyword>
<accession>A0ABP9HQ87</accession>
<gene>
    <name evidence="2" type="ORF">GCM10023225_15930</name>
</gene>
<protein>
    <submittedName>
        <fullName evidence="2">Uncharacterized protein</fullName>
    </submittedName>
</protein>
<evidence type="ECO:0000256" key="1">
    <source>
        <dbReference type="SAM" id="SignalP"/>
    </source>
</evidence>
<name>A0ABP9HQ87_9ACTN</name>
<evidence type="ECO:0000313" key="2">
    <source>
        <dbReference type="EMBL" id="GAA4975615.1"/>
    </source>
</evidence>
<evidence type="ECO:0000313" key="3">
    <source>
        <dbReference type="Proteomes" id="UP001501195"/>
    </source>
</evidence>
<dbReference type="Proteomes" id="UP001501195">
    <property type="component" value="Unassembled WGS sequence"/>
</dbReference>